<evidence type="ECO:0000259" key="6">
    <source>
        <dbReference type="Pfam" id="PF13439"/>
    </source>
</evidence>
<reference evidence="8" key="1">
    <citation type="journal article" date="2019" name="Int. J. Syst. Evol. Microbiol.">
        <title>The Global Catalogue of Microorganisms (GCM) 10K type strain sequencing project: providing services to taxonomists for standard genome sequencing and annotation.</title>
        <authorList>
            <consortium name="The Broad Institute Genomics Platform"/>
            <consortium name="The Broad Institute Genome Sequencing Center for Infectious Disease"/>
            <person name="Wu L."/>
            <person name="Ma J."/>
        </authorList>
    </citation>
    <scope>NUCLEOTIDE SEQUENCE [LARGE SCALE GENOMIC DNA]</scope>
    <source>
        <strain evidence="8">JCM 14560</strain>
    </source>
</reference>
<evidence type="ECO:0000256" key="3">
    <source>
        <dbReference type="ARBA" id="ARBA00022679"/>
    </source>
</evidence>
<evidence type="ECO:0000313" key="8">
    <source>
        <dbReference type="Proteomes" id="UP001422759"/>
    </source>
</evidence>
<dbReference type="InterPro" id="IPR028098">
    <property type="entry name" value="Glyco_trans_4-like_N"/>
</dbReference>
<evidence type="ECO:0000256" key="4">
    <source>
        <dbReference type="SAM" id="MobiDB-lite"/>
    </source>
</evidence>
<evidence type="ECO:0000256" key="2">
    <source>
        <dbReference type="ARBA" id="ARBA00022676"/>
    </source>
</evidence>
<evidence type="ECO:0000259" key="5">
    <source>
        <dbReference type="Pfam" id="PF00534"/>
    </source>
</evidence>
<name>A0ABP5LTE1_9ACTN</name>
<dbReference type="Gene3D" id="3.40.50.2000">
    <property type="entry name" value="Glycogen Phosphorylase B"/>
    <property type="match status" value="2"/>
</dbReference>
<dbReference type="Proteomes" id="UP001422759">
    <property type="component" value="Unassembled WGS sequence"/>
</dbReference>
<dbReference type="CDD" id="cd03820">
    <property type="entry name" value="GT4_AmsD-like"/>
    <property type="match status" value="1"/>
</dbReference>
<keyword evidence="8" id="KW-1185">Reference proteome</keyword>
<sequence>MKIAFLINNIYGIGGTNRTVINLSQGLSKAHQVEIVSIFRRQEQIKFAIPAEVAVRPLVDLRPGSAGADRGNPLLADPTEIVPPQEEFYGQYSLLSDRRIREYLEQTDADVVIGTRSSLNLFVARFGREDCVRIAQEHMTHLAIPPEVRAEMARVYPRLDAITTVTEADAQTFRDTTPVPGVPVLCFPNSVPEPQLRPADPAAKVVVGAGRLDPIKRYDLLVRAFDELREDFPDWQLRIYGQGPERASLRALISELRATERILLMGSAAPLDAEWVKGSVAAVTSSAESFGMTLVEAMRCGLPVVSTDCPVGPREIITDGVDGLLVRTEDAAAIADGLRRVISDDGLRARMAAAARENARRFDPAEIAERYAELFSQAAAARGLAFGRPAAAAAAAAGPDQLARGTTRAMGWARRFWTPGTLGKGGLALVSVATGAALRVDGAVAHLDLSTGAAPVLDIDVPVGQEVGLTVLLREVRDARNRKLILLPTTAGPSPEGPGLLRLTAVLGEDVQDALYDGRWTVVLETASGVRSRVQSGLRDNRALIESRRALLAAPHRAGRIDRLTSYTTKEGHLAILSRRLDRHAECRSVEVTDDSVVVHGTVFGAFRPAQDAQLMLRRRGGAGTELTFDGTVTGHEFRFEVPAEQLSMARLNRWEDWDCWLLPGGTAATPTAAPATGPQRLDVESGLRAGLDSDVRPAYDDAPADLSEPEPEPAPEPLAGPIRIGRVLDDFVDVKPVFEYPAIPLVDGGVPGYSVVLPVARIDVRPFCTGSGELSVQVVERG</sequence>
<feature type="region of interest" description="Disordered" evidence="4">
    <location>
        <begin position="693"/>
        <end position="721"/>
    </location>
</feature>
<dbReference type="EMBL" id="BAAANT010000031">
    <property type="protein sequence ID" value="GAA2151165.1"/>
    <property type="molecule type" value="Genomic_DNA"/>
</dbReference>
<feature type="domain" description="Glycosyltransferase subfamily 4-like N-terminal" evidence="6">
    <location>
        <begin position="13"/>
        <end position="191"/>
    </location>
</feature>
<dbReference type="SUPFAM" id="SSF53756">
    <property type="entry name" value="UDP-Glycosyltransferase/glycogen phosphorylase"/>
    <property type="match status" value="1"/>
</dbReference>
<feature type="domain" description="Glycosyl transferase family 1" evidence="5">
    <location>
        <begin position="203"/>
        <end position="357"/>
    </location>
</feature>
<dbReference type="PANTHER" id="PTHR12526:SF627">
    <property type="entry name" value="D-RHAMNOSYLTRANSFERASE WBPZ"/>
    <property type="match status" value="1"/>
</dbReference>
<organism evidence="7 8">
    <name type="scientific">Kitasatospora kazusensis</name>
    <dbReference type="NCBI Taxonomy" id="407974"/>
    <lineage>
        <taxon>Bacteria</taxon>
        <taxon>Bacillati</taxon>
        <taxon>Actinomycetota</taxon>
        <taxon>Actinomycetes</taxon>
        <taxon>Kitasatosporales</taxon>
        <taxon>Streptomycetaceae</taxon>
        <taxon>Kitasatospora</taxon>
    </lineage>
</organism>
<dbReference type="Pfam" id="PF13439">
    <property type="entry name" value="Glyco_transf_4"/>
    <property type="match status" value="1"/>
</dbReference>
<protein>
    <recommendedName>
        <fullName evidence="1">D-inositol 3-phosphate glycosyltransferase</fullName>
    </recommendedName>
</protein>
<dbReference type="Pfam" id="PF00534">
    <property type="entry name" value="Glycos_transf_1"/>
    <property type="match status" value="1"/>
</dbReference>
<dbReference type="InterPro" id="IPR001296">
    <property type="entry name" value="Glyco_trans_1"/>
</dbReference>
<evidence type="ECO:0000313" key="7">
    <source>
        <dbReference type="EMBL" id="GAA2151165.1"/>
    </source>
</evidence>
<dbReference type="RefSeq" id="WP_344467843.1">
    <property type="nucleotide sequence ID" value="NZ_BAAANT010000031.1"/>
</dbReference>
<dbReference type="PANTHER" id="PTHR12526">
    <property type="entry name" value="GLYCOSYLTRANSFERASE"/>
    <property type="match status" value="1"/>
</dbReference>
<keyword evidence="3" id="KW-0808">Transferase</keyword>
<evidence type="ECO:0000256" key="1">
    <source>
        <dbReference type="ARBA" id="ARBA00021292"/>
    </source>
</evidence>
<accession>A0ABP5LTE1</accession>
<gene>
    <name evidence="7" type="ORF">GCM10009760_46230</name>
</gene>
<comment type="caution">
    <text evidence="7">The sequence shown here is derived from an EMBL/GenBank/DDBJ whole genome shotgun (WGS) entry which is preliminary data.</text>
</comment>
<keyword evidence="2" id="KW-0328">Glycosyltransferase</keyword>
<proteinExistence type="predicted"/>